<feature type="transmembrane region" description="Helical" evidence="2">
    <location>
        <begin position="144"/>
        <end position="165"/>
    </location>
</feature>
<accession>A0A2P7NSS2</accession>
<dbReference type="Pfam" id="PF04143">
    <property type="entry name" value="Sulf_transp"/>
    <property type="match status" value="1"/>
</dbReference>
<feature type="compositionally biased region" description="Polar residues" evidence="1">
    <location>
        <begin position="1"/>
        <end position="19"/>
    </location>
</feature>
<dbReference type="RefSeq" id="WP_106707692.1">
    <property type="nucleotide sequence ID" value="NZ_PXXU01000047.1"/>
</dbReference>
<keyword evidence="2" id="KW-0472">Membrane</keyword>
<evidence type="ECO:0000256" key="2">
    <source>
        <dbReference type="SAM" id="Phobius"/>
    </source>
</evidence>
<keyword evidence="4" id="KW-1185">Reference proteome</keyword>
<evidence type="ECO:0000256" key="1">
    <source>
        <dbReference type="SAM" id="MobiDB-lite"/>
    </source>
</evidence>
<feature type="transmembrane region" description="Helical" evidence="2">
    <location>
        <begin position="74"/>
        <end position="97"/>
    </location>
</feature>
<feature type="transmembrane region" description="Helical" evidence="2">
    <location>
        <begin position="109"/>
        <end position="128"/>
    </location>
</feature>
<feature type="transmembrane region" description="Helical" evidence="2">
    <location>
        <begin position="186"/>
        <end position="206"/>
    </location>
</feature>
<dbReference type="Proteomes" id="UP000241912">
    <property type="component" value="Unassembled WGS sequence"/>
</dbReference>
<sequence length="213" mass="23258">MNSIVPDSLQNQSNQNIDSAESPDLNKDNQKYNPQNTTQLILGLFFGIIFGYLIQKGGVANYDVLMGALFLTDFTVMKIILSAILTGMIGIFTMHRLGLVELHIKPTRYAANIIGGLVFGIGFGLLGYCPGTGAAAVGQGNYDAIAGVLGLLAGSYFYAEMSGYINTTIMKWGDRGKLIFPDVMGVSRKAFIVYFAIFLTISLYLLERFYALF</sequence>
<dbReference type="EMBL" id="PXXU01000047">
    <property type="protein sequence ID" value="PSJ16510.1"/>
    <property type="molecule type" value="Genomic_DNA"/>
</dbReference>
<organism evidence="3 4">
    <name type="scientific">Nitrosomonas supralitoralis</name>
    <dbReference type="NCBI Taxonomy" id="2116706"/>
    <lineage>
        <taxon>Bacteria</taxon>
        <taxon>Pseudomonadati</taxon>
        <taxon>Pseudomonadota</taxon>
        <taxon>Betaproteobacteria</taxon>
        <taxon>Nitrosomonadales</taxon>
        <taxon>Nitrosomonadaceae</taxon>
        <taxon>Nitrosomonas</taxon>
    </lineage>
</organism>
<dbReference type="InterPro" id="IPR007272">
    <property type="entry name" value="Sulf_transp_TsuA/YedE"/>
</dbReference>
<name>A0A2P7NSS2_9PROT</name>
<feature type="transmembrane region" description="Helical" evidence="2">
    <location>
        <begin position="37"/>
        <end position="54"/>
    </location>
</feature>
<keyword evidence="2" id="KW-1133">Transmembrane helix</keyword>
<keyword evidence="2" id="KW-0812">Transmembrane</keyword>
<dbReference type="OrthoDB" id="9790409at2"/>
<evidence type="ECO:0000313" key="3">
    <source>
        <dbReference type="EMBL" id="PSJ16510.1"/>
    </source>
</evidence>
<reference evidence="3 4" key="1">
    <citation type="submission" date="2018-03" db="EMBL/GenBank/DDBJ databases">
        <title>Draft genome of Nitrosomonas supralitoralis APG5.</title>
        <authorList>
            <person name="Urakawa H."/>
            <person name="Lopez J.V."/>
        </authorList>
    </citation>
    <scope>NUCLEOTIDE SEQUENCE [LARGE SCALE GENOMIC DNA]</scope>
    <source>
        <strain evidence="3 4">APG5</strain>
    </source>
</reference>
<feature type="region of interest" description="Disordered" evidence="1">
    <location>
        <begin position="1"/>
        <end position="30"/>
    </location>
</feature>
<gene>
    <name evidence="3" type="ORF">C7H79_13025</name>
</gene>
<proteinExistence type="predicted"/>
<evidence type="ECO:0000313" key="4">
    <source>
        <dbReference type="Proteomes" id="UP000241912"/>
    </source>
</evidence>
<comment type="caution">
    <text evidence="3">The sequence shown here is derived from an EMBL/GenBank/DDBJ whole genome shotgun (WGS) entry which is preliminary data.</text>
</comment>
<protein>
    <submittedName>
        <fullName evidence="3">YeeE/YedE family protein</fullName>
    </submittedName>
</protein>
<dbReference type="AlphaFoldDB" id="A0A2P7NSS2"/>